<name>A0A6N6RKL9_9FLAO</name>
<dbReference type="RefSeq" id="WP_151668055.1">
    <property type="nucleotide sequence ID" value="NZ_WBVO01000010.1"/>
</dbReference>
<accession>A0A6N6RKL9</accession>
<dbReference type="AlphaFoldDB" id="A0A6N6RKL9"/>
<dbReference type="EMBL" id="WBVO01000010">
    <property type="protein sequence ID" value="KAB2807714.1"/>
    <property type="molecule type" value="Genomic_DNA"/>
</dbReference>
<evidence type="ECO:0000313" key="2">
    <source>
        <dbReference type="Proteomes" id="UP000468650"/>
    </source>
</evidence>
<sequence>MRFLKYIALVFVLAWTAEDAMKFVDSWHDGISMNAELVGEEKLDKSEYEIREFVEVSNADHLKGEARLSVGYSNIIYKAPVLSIPDVPPEHVR</sequence>
<comment type="caution">
    <text evidence="1">The sequence shown here is derived from an EMBL/GenBank/DDBJ whole genome shotgun (WGS) entry which is preliminary data.</text>
</comment>
<protein>
    <submittedName>
        <fullName evidence="1">Uncharacterized protein</fullName>
    </submittedName>
</protein>
<gene>
    <name evidence="1" type="ORF">F8C67_11785</name>
</gene>
<reference evidence="1 2" key="1">
    <citation type="submission" date="2019-09" db="EMBL/GenBank/DDBJ databases">
        <title>Genomes of family Cryomorphaceae.</title>
        <authorList>
            <person name="Bowman J.P."/>
        </authorList>
    </citation>
    <scope>NUCLEOTIDE SEQUENCE [LARGE SCALE GENOMIC DNA]</scope>
    <source>
        <strain evidence="1 2">LMG 25704</strain>
    </source>
</reference>
<keyword evidence="2" id="KW-1185">Reference proteome</keyword>
<proteinExistence type="predicted"/>
<evidence type="ECO:0000313" key="1">
    <source>
        <dbReference type="EMBL" id="KAB2807714.1"/>
    </source>
</evidence>
<dbReference type="Proteomes" id="UP000468650">
    <property type="component" value="Unassembled WGS sequence"/>
</dbReference>
<organism evidence="1 2">
    <name type="scientific">Phaeocystidibacter luteus</name>
    <dbReference type="NCBI Taxonomy" id="911197"/>
    <lineage>
        <taxon>Bacteria</taxon>
        <taxon>Pseudomonadati</taxon>
        <taxon>Bacteroidota</taxon>
        <taxon>Flavobacteriia</taxon>
        <taxon>Flavobacteriales</taxon>
        <taxon>Phaeocystidibacteraceae</taxon>
        <taxon>Phaeocystidibacter</taxon>
    </lineage>
</organism>